<dbReference type="EMBL" id="JAEDAK010000028">
    <property type="protein sequence ID" value="MBH9579651.1"/>
    <property type="molecule type" value="Genomic_DNA"/>
</dbReference>
<comment type="caution">
    <text evidence="1">The sequence shown here is derived from an EMBL/GenBank/DDBJ whole genome shotgun (WGS) entry which is preliminary data.</text>
</comment>
<evidence type="ECO:0000313" key="1">
    <source>
        <dbReference type="EMBL" id="MBH9579651.1"/>
    </source>
</evidence>
<sequence>MQSIDILDLRSQPLQAAVAQVLAQLNTLPADQPLELLLDQDASALRQALQAEVGPLAWADMPAGRVRLAKPSQSLRSDSCCSGGACCG</sequence>
<accession>A0A931J4V6</accession>
<dbReference type="AlphaFoldDB" id="A0A931J4V6"/>
<proteinExistence type="predicted"/>
<gene>
    <name evidence="1" type="ORF">I7X39_22380</name>
</gene>
<keyword evidence="2" id="KW-1185">Reference proteome</keyword>
<dbReference type="RefSeq" id="WP_198113599.1">
    <property type="nucleotide sequence ID" value="NZ_JAEDAK010000028.1"/>
</dbReference>
<protein>
    <submittedName>
        <fullName evidence="1">Uncharacterized protein</fullName>
    </submittedName>
</protein>
<evidence type="ECO:0000313" key="2">
    <source>
        <dbReference type="Proteomes" id="UP000613266"/>
    </source>
</evidence>
<reference evidence="1" key="1">
    <citation type="submission" date="2020-12" db="EMBL/GenBank/DDBJ databases">
        <title>The genome sequence of Inhella sp. 1Y17.</title>
        <authorList>
            <person name="Liu Y."/>
        </authorList>
    </citation>
    <scope>NUCLEOTIDE SEQUENCE</scope>
    <source>
        <strain evidence="1">1Y17</strain>
    </source>
</reference>
<organism evidence="1 2">
    <name type="scientific">Inhella proteolytica</name>
    <dbReference type="NCBI Taxonomy" id="2795029"/>
    <lineage>
        <taxon>Bacteria</taxon>
        <taxon>Pseudomonadati</taxon>
        <taxon>Pseudomonadota</taxon>
        <taxon>Betaproteobacteria</taxon>
        <taxon>Burkholderiales</taxon>
        <taxon>Sphaerotilaceae</taxon>
        <taxon>Inhella</taxon>
    </lineage>
</organism>
<dbReference type="Proteomes" id="UP000613266">
    <property type="component" value="Unassembled WGS sequence"/>
</dbReference>
<name>A0A931J4V6_9BURK</name>